<organism evidence="1 2">
    <name type="scientific">Nocardioides eburneiflavus</name>
    <dbReference type="NCBI Taxonomy" id="2518372"/>
    <lineage>
        <taxon>Bacteria</taxon>
        <taxon>Bacillati</taxon>
        <taxon>Actinomycetota</taxon>
        <taxon>Actinomycetes</taxon>
        <taxon>Propionibacteriales</taxon>
        <taxon>Nocardioidaceae</taxon>
        <taxon>Nocardioides</taxon>
    </lineage>
</organism>
<comment type="caution">
    <text evidence="1">The sequence shown here is derived from an EMBL/GenBank/DDBJ whole genome shotgun (WGS) entry which is preliminary data.</text>
</comment>
<evidence type="ECO:0000313" key="1">
    <source>
        <dbReference type="EMBL" id="TGN62694.1"/>
    </source>
</evidence>
<sequence>MATLRVTRGQALAWRLGRQHLLVGAADATEVVRTLAAVSVFGADPDLSVRRRLASPGPPGEVQRALADGRLMRTFSFRGSVQVMAPDTAGAYLAVRAAGRQWARRSWVEHYRLAADDWPDLRAAVREVVADGPVPPRAVADALTGSARFGHLAREFAEPNHTLLKPLAWQGDIALGPDLAGPLVLQSPGAAPGWAGIPDLDEAGPRTVLEYVDAYGPTAPEHVHHWLGEGLSAGRKRLEQWWHAVRDDLVEVDVGGEPRWQVAERIDELALTRAEPTVVLLPGKDNWVVGPGTKDAWVVPHGHGTEMTRGVNPVLVDGVVAGTWRVDGDALEATVPPSEELSAEAGRLGSLLGRALELRTP</sequence>
<dbReference type="InterPro" id="IPR009351">
    <property type="entry name" value="AlkZ-like"/>
</dbReference>
<evidence type="ECO:0008006" key="3">
    <source>
        <dbReference type="Google" id="ProtNLM"/>
    </source>
</evidence>
<dbReference type="RefSeq" id="WP_135837242.1">
    <property type="nucleotide sequence ID" value="NZ_SRRO01000001.1"/>
</dbReference>
<dbReference type="EMBL" id="SRRO01000001">
    <property type="protein sequence ID" value="TGN62694.1"/>
    <property type="molecule type" value="Genomic_DNA"/>
</dbReference>
<protein>
    <recommendedName>
        <fullName evidence="3">Winged helix DNA-binding domain-containing protein</fullName>
    </recommendedName>
</protein>
<dbReference type="OrthoDB" id="9148135at2"/>
<reference evidence="1 2" key="1">
    <citation type="submission" date="2019-04" db="EMBL/GenBank/DDBJ databases">
        <title>Three New Species of Nocardioides, Nocardioides euryhalodurans sp. nov., Nocardioides seonyuensis sp. nov. and Nocardioides eburneoflavus sp. nov. Isolated from Soil.</title>
        <authorList>
            <person name="Roh S.G."/>
            <person name="Lee C."/>
            <person name="Kim M.-K."/>
            <person name="Kim S.B."/>
        </authorList>
    </citation>
    <scope>NUCLEOTIDE SEQUENCE [LARGE SCALE GENOMIC DNA]</scope>
    <source>
        <strain evidence="1 2">MMS17-SY213</strain>
    </source>
</reference>
<keyword evidence="2" id="KW-1185">Reference proteome</keyword>
<dbReference type="AlphaFoldDB" id="A0A4Z1BYC7"/>
<gene>
    <name evidence="1" type="ORF">EXE59_01030</name>
</gene>
<accession>A0A4Z1BYC7</accession>
<dbReference type="PANTHER" id="PTHR38479">
    <property type="entry name" value="LMO0824 PROTEIN"/>
    <property type="match status" value="1"/>
</dbReference>
<dbReference type="Pfam" id="PF06224">
    <property type="entry name" value="AlkZ-like"/>
    <property type="match status" value="1"/>
</dbReference>
<name>A0A4Z1BYC7_9ACTN</name>
<dbReference type="PANTHER" id="PTHR38479:SF2">
    <property type="entry name" value="WINGED HELIX DNA-BINDING DOMAIN-CONTAINING PROTEIN"/>
    <property type="match status" value="1"/>
</dbReference>
<evidence type="ECO:0000313" key="2">
    <source>
        <dbReference type="Proteomes" id="UP000297496"/>
    </source>
</evidence>
<proteinExistence type="predicted"/>
<dbReference type="Proteomes" id="UP000297496">
    <property type="component" value="Unassembled WGS sequence"/>
</dbReference>